<keyword evidence="2" id="KW-1185">Reference proteome</keyword>
<dbReference type="EMBL" id="CM045763">
    <property type="protein sequence ID" value="KAI8022023.1"/>
    <property type="molecule type" value="Genomic_DNA"/>
</dbReference>
<comment type="caution">
    <text evidence="1">The sequence shown here is derived from an EMBL/GenBank/DDBJ whole genome shotgun (WGS) entry which is preliminary data.</text>
</comment>
<accession>A0ACC0I8Z8</accession>
<name>A0ACC0I8Z8_9ERIC</name>
<organism evidence="1 2">
    <name type="scientific">Camellia lanceoleosa</name>
    <dbReference type="NCBI Taxonomy" id="1840588"/>
    <lineage>
        <taxon>Eukaryota</taxon>
        <taxon>Viridiplantae</taxon>
        <taxon>Streptophyta</taxon>
        <taxon>Embryophyta</taxon>
        <taxon>Tracheophyta</taxon>
        <taxon>Spermatophyta</taxon>
        <taxon>Magnoliopsida</taxon>
        <taxon>eudicotyledons</taxon>
        <taxon>Gunneridae</taxon>
        <taxon>Pentapetalae</taxon>
        <taxon>asterids</taxon>
        <taxon>Ericales</taxon>
        <taxon>Theaceae</taxon>
        <taxon>Camellia</taxon>
    </lineage>
</organism>
<reference evidence="1 2" key="1">
    <citation type="journal article" date="2022" name="Plant J.">
        <title>Chromosome-level genome of Camellia lanceoleosa provides a valuable resource for understanding genome evolution and self-incompatibility.</title>
        <authorList>
            <person name="Gong W."/>
            <person name="Xiao S."/>
            <person name="Wang L."/>
            <person name="Liao Z."/>
            <person name="Chang Y."/>
            <person name="Mo W."/>
            <person name="Hu G."/>
            <person name="Li W."/>
            <person name="Zhao G."/>
            <person name="Zhu H."/>
            <person name="Hu X."/>
            <person name="Ji K."/>
            <person name="Xiang X."/>
            <person name="Song Q."/>
            <person name="Yuan D."/>
            <person name="Jin S."/>
            <person name="Zhang L."/>
        </authorList>
    </citation>
    <scope>NUCLEOTIDE SEQUENCE [LARGE SCALE GENOMIC DNA]</scope>
    <source>
        <strain evidence="1">SQ_2022a</strain>
    </source>
</reference>
<evidence type="ECO:0000313" key="1">
    <source>
        <dbReference type="EMBL" id="KAI8022023.1"/>
    </source>
</evidence>
<dbReference type="Proteomes" id="UP001060215">
    <property type="component" value="Chromosome 6"/>
</dbReference>
<gene>
    <name evidence="1" type="ORF">LOK49_LG03G00599</name>
</gene>
<protein>
    <submittedName>
        <fullName evidence="1">Uncharacterized protein</fullName>
    </submittedName>
</protein>
<proteinExistence type="predicted"/>
<sequence length="66" mass="7766">MVHCWYLKFTGFPYCYSEETNANLQFQSWTIHPLLSSHNFNFVFLKKVSLQKCRKSKGNMNSKAVS</sequence>
<evidence type="ECO:0000313" key="2">
    <source>
        <dbReference type="Proteomes" id="UP001060215"/>
    </source>
</evidence>